<dbReference type="PANTHER" id="PTHR42905">
    <property type="entry name" value="PHOSPHOENOLPYRUVATE CARBOXYLASE"/>
    <property type="match status" value="1"/>
</dbReference>
<dbReference type="GO" id="GO:0016833">
    <property type="term" value="F:oxo-acid-lyase activity"/>
    <property type="evidence" value="ECO:0007669"/>
    <property type="project" value="UniProtKB-ARBA"/>
</dbReference>
<accession>A0A1Y6GAF2</accession>
<dbReference type="InterPro" id="IPR039556">
    <property type="entry name" value="ICL/PEPM"/>
</dbReference>
<keyword evidence="1" id="KW-0456">Lyase</keyword>
<dbReference type="CDD" id="cd00377">
    <property type="entry name" value="ICL_PEPM"/>
    <property type="match status" value="1"/>
</dbReference>
<gene>
    <name evidence="1" type="ORF">SAMN06295905_2988</name>
</gene>
<dbReference type="RefSeq" id="WP_086471344.1">
    <property type="nucleotide sequence ID" value="NZ_FXWK01000002.1"/>
</dbReference>
<dbReference type="Gene3D" id="3.20.20.60">
    <property type="entry name" value="Phosphoenolpyruvate-binding domains"/>
    <property type="match status" value="1"/>
</dbReference>
<dbReference type="SUPFAM" id="SSF51621">
    <property type="entry name" value="Phosphoenolpyruvate/pyruvate domain"/>
    <property type="match status" value="1"/>
</dbReference>
<dbReference type="InterPro" id="IPR040442">
    <property type="entry name" value="Pyrv_kinase-like_dom_sf"/>
</dbReference>
<sequence>MTTQAARLKTILARREAVIMPGAPNALFANVIQELGYECAYVTGAGVTNMYLGSPDVGLITMSEMAQHIAVIAETVDIPLLVDGDTGFGNPVNTYRTVRTYERAGAAGIQIEDQDFPKKCGHFNGKAVIPTDEMVQKIKAAVDSRRDGDFQIIARTDAIAVNGIEDALERAHRFIEAGADVTFVEAPINLEDIARVARELPVPQIFNYVFGGKTPPVEHADLKEMGYGAGLFANAALQAALKSVHHVLGELHRTGSLEGVKDALASFEMRQSAVRKDDFDAMEKRYT</sequence>
<name>A0A1Y6GAF2_9HYPH</name>
<dbReference type="Proteomes" id="UP000194474">
    <property type="component" value="Unassembled WGS sequence"/>
</dbReference>
<dbReference type="Pfam" id="PF13714">
    <property type="entry name" value="PEP_mutase"/>
    <property type="match status" value="1"/>
</dbReference>
<protein>
    <submittedName>
        <fullName evidence="1">2-Methylisocitrate lyase, PEP mutase family</fullName>
    </submittedName>
</protein>
<organism evidence="1 2">
    <name type="scientific">Devosia lucknowensis</name>
    <dbReference type="NCBI Taxonomy" id="1096929"/>
    <lineage>
        <taxon>Bacteria</taxon>
        <taxon>Pseudomonadati</taxon>
        <taxon>Pseudomonadota</taxon>
        <taxon>Alphaproteobacteria</taxon>
        <taxon>Hyphomicrobiales</taxon>
        <taxon>Devosiaceae</taxon>
        <taxon>Devosia</taxon>
    </lineage>
</organism>
<proteinExistence type="predicted"/>
<dbReference type="AlphaFoldDB" id="A0A1Y6GAF2"/>
<dbReference type="InterPro" id="IPR015813">
    <property type="entry name" value="Pyrv/PenolPyrv_kinase-like_dom"/>
</dbReference>
<dbReference type="OrthoDB" id="8629576at2"/>
<keyword evidence="2" id="KW-1185">Reference proteome</keyword>
<reference evidence="2" key="1">
    <citation type="submission" date="2017-04" db="EMBL/GenBank/DDBJ databases">
        <authorList>
            <person name="Varghese N."/>
            <person name="Submissions S."/>
        </authorList>
    </citation>
    <scope>NUCLEOTIDE SEQUENCE [LARGE SCALE GENOMIC DNA]</scope>
</reference>
<evidence type="ECO:0000313" key="1">
    <source>
        <dbReference type="EMBL" id="SMQ85698.1"/>
    </source>
</evidence>
<dbReference type="PANTHER" id="PTHR42905:SF5">
    <property type="entry name" value="CARBOXYVINYL-CARBOXYPHOSPHONATE PHOSPHORYLMUTASE, CHLOROPLASTIC"/>
    <property type="match status" value="1"/>
</dbReference>
<evidence type="ECO:0000313" key="2">
    <source>
        <dbReference type="Proteomes" id="UP000194474"/>
    </source>
</evidence>
<dbReference type="EMBL" id="FXWK01000002">
    <property type="protein sequence ID" value="SMQ85698.1"/>
    <property type="molecule type" value="Genomic_DNA"/>
</dbReference>